<organism evidence="2 3">
    <name type="scientific">Novosphingobium bradum</name>
    <dbReference type="NCBI Taxonomy" id="1737444"/>
    <lineage>
        <taxon>Bacteria</taxon>
        <taxon>Pseudomonadati</taxon>
        <taxon>Pseudomonadota</taxon>
        <taxon>Alphaproteobacteria</taxon>
        <taxon>Sphingomonadales</taxon>
        <taxon>Sphingomonadaceae</taxon>
        <taxon>Novosphingobium</taxon>
    </lineage>
</organism>
<evidence type="ECO:0000259" key="1">
    <source>
        <dbReference type="SMART" id="SM00986"/>
    </source>
</evidence>
<sequence length="179" mass="18746">MSNETPRSFVSSEVETRRKQAFAPVVAPNTRVLILGSLPGEASLAAGRYYAHPRNRFWHLAGAVIGRADLPDLAYEARLAALLAAGLGLWDAIASARRTGSLDAAIREAEAAPLRQLAQTLPALRAVGFNGARAAAIGRRALAGSSLALIDLPSSSPAHAAMPLAAKQARWLELAAHLG</sequence>
<keyword evidence="2" id="KW-0378">Hydrolase</keyword>
<gene>
    <name evidence="2" type="ORF">ACFOD9_07750</name>
</gene>
<dbReference type="EC" id="3.2.2.15" evidence="2"/>
<keyword evidence="3" id="KW-1185">Reference proteome</keyword>
<name>A0ABV7IND9_9SPHN</name>
<dbReference type="Proteomes" id="UP001595604">
    <property type="component" value="Unassembled WGS sequence"/>
</dbReference>
<proteinExistence type="predicted"/>
<evidence type="ECO:0000313" key="2">
    <source>
        <dbReference type="EMBL" id="MFC3174140.1"/>
    </source>
</evidence>
<protein>
    <submittedName>
        <fullName evidence="2">DNA-deoxyinosine glycosylase</fullName>
        <ecNumber evidence="2">3.2.2.15</ecNumber>
    </submittedName>
</protein>
<dbReference type="Pfam" id="PF03167">
    <property type="entry name" value="UDG"/>
    <property type="match status" value="1"/>
</dbReference>
<dbReference type="NCBIfam" id="TIGR04274">
    <property type="entry name" value="hypoxanDNAglyco"/>
    <property type="match status" value="1"/>
</dbReference>
<dbReference type="InterPro" id="IPR005122">
    <property type="entry name" value="Uracil-DNA_glycosylase-like"/>
</dbReference>
<keyword evidence="2" id="KW-0326">Glycosidase</keyword>
<dbReference type="SUPFAM" id="SSF52141">
    <property type="entry name" value="Uracil-DNA glycosylase-like"/>
    <property type="match status" value="1"/>
</dbReference>
<dbReference type="RefSeq" id="WP_379509511.1">
    <property type="nucleotide sequence ID" value="NZ_JBHRTQ010000007.1"/>
</dbReference>
<evidence type="ECO:0000313" key="3">
    <source>
        <dbReference type="Proteomes" id="UP001595604"/>
    </source>
</evidence>
<dbReference type="SMART" id="SM00987">
    <property type="entry name" value="UreE_C"/>
    <property type="match status" value="1"/>
</dbReference>
<dbReference type="InterPro" id="IPR036895">
    <property type="entry name" value="Uracil-DNA_glycosylase-like_sf"/>
</dbReference>
<dbReference type="GO" id="GO:0033958">
    <property type="term" value="F:DNA-deoxyinosine glycosylase activity"/>
    <property type="evidence" value="ECO:0007669"/>
    <property type="project" value="UniProtKB-EC"/>
</dbReference>
<comment type="caution">
    <text evidence="2">The sequence shown here is derived from an EMBL/GenBank/DDBJ whole genome shotgun (WGS) entry which is preliminary data.</text>
</comment>
<feature type="domain" description="Uracil-DNA glycosylase-like" evidence="1">
    <location>
        <begin position="23"/>
        <end position="175"/>
    </location>
</feature>
<dbReference type="SMART" id="SM00986">
    <property type="entry name" value="UDG"/>
    <property type="match status" value="1"/>
</dbReference>
<dbReference type="InterPro" id="IPR026353">
    <property type="entry name" value="Hypoxan-DNA_Glyclase"/>
</dbReference>
<dbReference type="EMBL" id="JBHRTQ010000007">
    <property type="protein sequence ID" value="MFC3174140.1"/>
    <property type="molecule type" value="Genomic_DNA"/>
</dbReference>
<accession>A0ABV7IND9</accession>
<reference evidence="3" key="1">
    <citation type="journal article" date="2019" name="Int. J. Syst. Evol. Microbiol.">
        <title>The Global Catalogue of Microorganisms (GCM) 10K type strain sequencing project: providing services to taxonomists for standard genome sequencing and annotation.</title>
        <authorList>
            <consortium name="The Broad Institute Genomics Platform"/>
            <consortium name="The Broad Institute Genome Sequencing Center for Infectious Disease"/>
            <person name="Wu L."/>
            <person name="Ma J."/>
        </authorList>
    </citation>
    <scope>NUCLEOTIDE SEQUENCE [LARGE SCALE GENOMIC DNA]</scope>
    <source>
        <strain evidence="3">KCTC 42984</strain>
    </source>
</reference>
<dbReference type="CDD" id="cd10032">
    <property type="entry name" value="UDG-F6_HDG"/>
    <property type="match status" value="1"/>
</dbReference>
<dbReference type="Gene3D" id="3.40.470.10">
    <property type="entry name" value="Uracil-DNA glycosylase-like domain"/>
    <property type="match status" value="1"/>
</dbReference>